<sequence>MINSSPGCELEIVIATDQLDARPSRPIDEAAETAAFLELVQELAKAPESLFPEIVAAVLKFSNAESAGISLLDESRGIFVWPAVTGGLARYVGAGTPADFGPCGTVLDRDAPVLFRQPQRYFTYLAPIKPALEEVLLVPFYMNGKPVGTVWAVIHKPGQKFDAEDRRLLENLSDFAASSFRILSESDALRELLKSLPGPN</sequence>
<name>A0ABT3G8B7_9BACT</name>
<protein>
    <submittedName>
        <fullName evidence="2">GAF domain-containing protein</fullName>
    </submittedName>
</protein>
<dbReference type="InterPro" id="IPR029016">
    <property type="entry name" value="GAF-like_dom_sf"/>
</dbReference>
<reference evidence="2" key="1">
    <citation type="submission" date="2022-10" db="EMBL/GenBank/DDBJ databases">
        <title>Luteolibacter sp. GHJ8, whole genome shotgun sequencing project.</title>
        <authorList>
            <person name="Zhao G."/>
            <person name="Shen L."/>
        </authorList>
    </citation>
    <scope>NUCLEOTIDE SEQUENCE</scope>
    <source>
        <strain evidence="2">GHJ8</strain>
    </source>
</reference>
<organism evidence="2 3">
    <name type="scientific">Luteolibacter rhizosphaerae</name>
    <dbReference type="NCBI Taxonomy" id="2989719"/>
    <lineage>
        <taxon>Bacteria</taxon>
        <taxon>Pseudomonadati</taxon>
        <taxon>Verrucomicrobiota</taxon>
        <taxon>Verrucomicrobiia</taxon>
        <taxon>Verrucomicrobiales</taxon>
        <taxon>Verrucomicrobiaceae</taxon>
        <taxon>Luteolibacter</taxon>
    </lineage>
</organism>
<keyword evidence="3" id="KW-1185">Reference proteome</keyword>
<feature type="domain" description="GAF" evidence="1">
    <location>
        <begin position="46"/>
        <end position="178"/>
    </location>
</feature>
<evidence type="ECO:0000259" key="1">
    <source>
        <dbReference type="Pfam" id="PF13185"/>
    </source>
</evidence>
<comment type="caution">
    <text evidence="2">The sequence shown here is derived from an EMBL/GenBank/DDBJ whole genome shotgun (WGS) entry which is preliminary data.</text>
</comment>
<dbReference type="EMBL" id="JAPDDR010000011">
    <property type="protein sequence ID" value="MCW1915872.1"/>
    <property type="molecule type" value="Genomic_DNA"/>
</dbReference>
<dbReference type="RefSeq" id="WP_264515434.1">
    <property type="nucleotide sequence ID" value="NZ_JAPDDR010000011.1"/>
</dbReference>
<dbReference type="Proteomes" id="UP001165653">
    <property type="component" value="Unassembled WGS sequence"/>
</dbReference>
<evidence type="ECO:0000313" key="3">
    <source>
        <dbReference type="Proteomes" id="UP001165653"/>
    </source>
</evidence>
<evidence type="ECO:0000313" key="2">
    <source>
        <dbReference type="EMBL" id="MCW1915872.1"/>
    </source>
</evidence>
<dbReference type="Pfam" id="PF13185">
    <property type="entry name" value="GAF_2"/>
    <property type="match status" value="1"/>
</dbReference>
<dbReference type="SUPFAM" id="SSF55781">
    <property type="entry name" value="GAF domain-like"/>
    <property type="match status" value="1"/>
</dbReference>
<dbReference type="Gene3D" id="3.30.450.40">
    <property type="match status" value="1"/>
</dbReference>
<accession>A0ABT3G8B7</accession>
<proteinExistence type="predicted"/>
<dbReference type="InterPro" id="IPR003018">
    <property type="entry name" value="GAF"/>
</dbReference>
<gene>
    <name evidence="2" type="ORF">OJ996_19955</name>
</gene>